<organism evidence="2">
    <name type="scientific">Physcomitrium patens</name>
    <name type="common">Spreading-leaved earth moss</name>
    <name type="synonym">Physcomitrella patens</name>
    <dbReference type="NCBI Taxonomy" id="3218"/>
    <lineage>
        <taxon>Eukaryota</taxon>
        <taxon>Viridiplantae</taxon>
        <taxon>Streptophyta</taxon>
        <taxon>Embryophyta</taxon>
        <taxon>Bryophyta</taxon>
        <taxon>Bryophytina</taxon>
        <taxon>Bryopsida</taxon>
        <taxon>Funariidae</taxon>
        <taxon>Funariales</taxon>
        <taxon>Funariaceae</taxon>
        <taxon>Physcomitrium</taxon>
    </lineage>
</organism>
<dbReference type="EnsemblPlants" id="Pp3c2_16280V3.2">
    <property type="protein sequence ID" value="PAC:32934458.CDS.1"/>
    <property type="gene ID" value="Pp3c2_16280"/>
</dbReference>
<dbReference type="PaxDb" id="3218-PP1S30_347V6.1"/>
<keyword evidence="4" id="KW-1185">Reference proteome</keyword>
<proteinExistence type="predicted"/>
<dbReference type="Gramene" id="Pp3c2_16280V3.1">
    <property type="protein sequence ID" value="PAC:32934457.CDS.1"/>
    <property type="gene ID" value="Pp3c2_16280"/>
</dbReference>
<evidence type="ECO:0000256" key="1">
    <source>
        <dbReference type="SAM" id="MobiDB-lite"/>
    </source>
</evidence>
<dbReference type="AlphaFoldDB" id="A0A2K1L1R9"/>
<dbReference type="Proteomes" id="UP000006727">
    <property type="component" value="Chromosome 2"/>
</dbReference>
<name>A0A2K1L1R9_PHYPA</name>
<feature type="region of interest" description="Disordered" evidence="1">
    <location>
        <begin position="1"/>
        <end position="20"/>
    </location>
</feature>
<sequence length="58" mass="6690">MTRGLQPQLPESAEQTKLHKGTRFVPHIKQKIITESRDFGEIGDNLSYSRVHLLLSRM</sequence>
<evidence type="ECO:0000313" key="3">
    <source>
        <dbReference type="EnsemblPlants" id="PAC:32934457.CDS.1"/>
    </source>
</evidence>
<reference evidence="2 4" key="1">
    <citation type="journal article" date="2008" name="Science">
        <title>The Physcomitrella genome reveals evolutionary insights into the conquest of land by plants.</title>
        <authorList>
            <person name="Rensing S."/>
            <person name="Lang D."/>
            <person name="Zimmer A."/>
            <person name="Terry A."/>
            <person name="Salamov A."/>
            <person name="Shapiro H."/>
            <person name="Nishiyama T."/>
            <person name="Perroud P.-F."/>
            <person name="Lindquist E."/>
            <person name="Kamisugi Y."/>
            <person name="Tanahashi T."/>
            <person name="Sakakibara K."/>
            <person name="Fujita T."/>
            <person name="Oishi K."/>
            <person name="Shin-I T."/>
            <person name="Kuroki Y."/>
            <person name="Toyoda A."/>
            <person name="Suzuki Y."/>
            <person name="Hashimoto A."/>
            <person name="Yamaguchi K."/>
            <person name="Sugano A."/>
            <person name="Kohara Y."/>
            <person name="Fujiyama A."/>
            <person name="Anterola A."/>
            <person name="Aoki S."/>
            <person name="Ashton N."/>
            <person name="Barbazuk W.B."/>
            <person name="Barker E."/>
            <person name="Bennetzen J."/>
            <person name="Bezanilla M."/>
            <person name="Blankenship R."/>
            <person name="Cho S.H."/>
            <person name="Dutcher S."/>
            <person name="Estelle M."/>
            <person name="Fawcett J.A."/>
            <person name="Gundlach H."/>
            <person name="Hanada K."/>
            <person name="Heyl A."/>
            <person name="Hicks K.A."/>
            <person name="Hugh J."/>
            <person name="Lohr M."/>
            <person name="Mayer K."/>
            <person name="Melkozernov A."/>
            <person name="Murata T."/>
            <person name="Nelson D."/>
            <person name="Pils B."/>
            <person name="Prigge M."/>
            <person name="Reiss B."/>
            <person name="Renner T."/>
            <person name="Rombauts S."/>
            <person name="Rushton P."/>
            <person name="Sanderfoot A."/>
            <person name="Schween G."/>
            <person name="Shiu S.-H."/>
            <person name="Stueber K."/>
            <person name="Theodoulou F.L."/>
            <person name="Tu H."/>
            <person name="Van de Peer Y."/>
            <person name="Verrier P.J."/>
            <person name="Waters E."/>
            <person name="Wood A."/>
            <person name="Yang L."/>
            <person name="Cove D."/>
            <person name="Cuming A."/>
            <person name="Hasebe M."/>
            <person name="Lucas S."/>
            <person name="Mishler D.B."/>
            <person name="Reski R."/>
            <person name="Grigoriev I."/>
            <person name="Quatrano R.S."/>
            <person name="Boore J.L."/>
        </authorList>
    </citation>
    <scope>NUCLEOTIDE SEQUENCE [LARGE SCALE GENOMIC DNA]</scope>
    <source>
        <strain evidence="3 4">cv. Gransden 2004</strain>
    </source>
</reference>
<accession>A0A2K1L1R9</accession>
<evidence type="ECO:0000313" key="4">
    <source>
        <dbReference type="Proteomes" id="UP000006727"/>
    </source>
</evidence>
<dbReference type="InParanoid" id="A0A2K1L1R9"/>
<dbReference type="EMBL" id="ABEU02000002">
    <property type="protein sequence ID" value="PNR59972.1"/>
    <property type="molecule type" value="Genomic_DNA"/>
</dbReference>
<protein>
    <submittedName>
        <fullName evidence="2 3">Uncharacterized protein</fullName>
    </submittedName>
</protein>
<gene>
    <name evidence="2" type="ORF">PHYPA_002764</name>
</gene>
<dbReference type="Gramene" id="Pp3c2_16280V3.2">
    <property type="protein sequence ID" value="PAC:32934458.CDS.1"/>
    <property type="gene ID" value="Pp3c2_16280"/>
</dbReference>
<evidence type="ECO:0000313" key="2">
    <source>
        <dbReference type="EMBL" id="PNR59972.1"/>
    </source>
</evidence>
<reference evidence="2 4" key="2">
    <citation type="journal article" date="2018" name="Plant J.">
        <title>The Physcomitrella patens chromosome-scale assembly reveals moss genome structure and evolution.</title>
        <authorList>
            <person name="Lang D."/>
            <person name="Ullrich K.K."/>
            <person name="Murat F."/>
            <person name="Fuchs J."/>
            <person name="Jenkins J."/>
            <person name="Haas F.B."/>
            <person name="Piednoel M."/>
            <person name="Gundlach H."/>
            <person name="Van Bel M."/>
            <person name="Meyberg R."/>
            <person name="Vives C."/>
            <person name="Morata J."/>
            <person name="Symeonidi A."/>
            <person name="Hiss M."/>
            <person name="Muchero W."/>
            <person name="Kamisugi Y."/>
            <person name="Saleh O."/>
            <person name="Blanc G."/>
            <person name="Decker E.L."/>
            <person name="van Gessel N."/>
            <person name="Grimwood J."/>
            <person name="Hayes R.D."/>
            <person name="Graham S.W."/>
            <person name="Gunter L.E."/>
            <person name="McDaniel S.F."/>
            <person name="Hoernstein S.N.W."/>
            <person name="Larsson A."/>
            <person name="Li F.W."/>
            <person name="Perroud P.F."/>
            <person name="Phillips J."/>
            <person name="Ranjan P."/>
            <person name="Rokshar D.S."/>
            <person name="Rothfels C.J."/>
            <person name="Schneider L."/>
            <person name="Shu S."/>
            <person name="Stevenson D.W."/>
            <person name="Thummler F."/>
            <person name="Tillich M."/>
            <person name="Villarreal Aguilar J.C."/>
            <person name="Widiez T."/>
            <person name="Wong G.K."/>
            <person name="Wymore A."/>
            <person name="Zhang Y."/>
            <person name="Zimmer A.D."/>
            <person name="Quatrano R.S."/>
            <person name="Mayer K.F.X."/>
            <person name="Goodstein D."/>
            <person name="Casacuberta J.M."/>
            <person name="Vandepoele K."/>
            <person name="Reski R."/>
            <person name="Cuming A.C."/>
            <person name="Tuskan G.A."/>
            <person name="Maumus F."/>
            <person name="Salse J."/>
            <person name="Schmutz J."/>
            <person name="Rensing S.A."/>
        </authorList>
    </citation>
    <scope>NUCLEOTIDE SEQUENCE [LARGE SCALE GENOMIC DNA]</scope>
    <source>
        <strain evidence="3 4">cv. Gransden 2004</strain>
    </source>
</reference>
<dbReference type="EnsemblPlants" id="Pp3c2_16280V3.1">
    <property type="protein sequence ID" value="PAC:32934457.CDS.1"/>
    <property type="gene ID" value="Pp3c2_16280"/>
</dbReference>
<reference evidence="3" key="3">
    <citation type="submission" date="2020-12" db="UniProtKB">
        <authorList>
            <consortium name="EnsemblPlants"/>
        </authorList>
    </citation>
    <scope>IDENTIFICATION</scope>
</reference>